<protein>
    <submittedName>
        <fullName evidence="1">Acyl-CoA thioester hydrolase</fullName>
    </submittedName>
</protein>
<accession>A0A368X5P6</accession>
<dbReference type="AlphaFoldDB" id="A0A368X5P6"/>
<gene>
    <name evidence="1" type="ORF">DET61_11930</name>
</gene>
<name>A0A368X5P6_MARNT</name>
<dbReference type="InterPro" id="IPR029069">
    <property type="entry name" value="HotDog_dom_sf"/>
</dbReference>
<sequence>MGQAIVTKIQTRMSDYDVLGHINNVSYLNFLEVARIRAFGEVMGVDLTAYSGLTTRTEIKYVRPAPYGVPIAVEMTVTAIGMKTCSLAMRVVDERDPDQIFAKASIDQITYDVKAGRTCKHPPELRAQLEALMPVPGATSEAA</sequence>
<dbReference type="CDD" id="cd00586">
    <property type="entry name" value="4HBT"/>
    <property type="match status" value="1"/>
</dbReference>
<comment type="caution">
    <text evidence="1">The sequence shown here is derived from an EMBL/GenBank/DDBJ whole genome shotgun (WGS) entry which is preliminary data.</text>
</comment>
<evidence type="ECO:0000313" key="2">
    <source>
        <dbReference type="Proteomes" id="UP000253647"/>
    </source>
</evidence>
<dbReference type="Gene3D" id="3.10.129.10">
    <property type="entry name" value="Hotdog Thioesterase"/>
    <property type="match status" value="1"/>
</dbReference>
<dbReference type="PANTHER" id="PTHR31793:SF24">
    <property type="entry name" value="LONG-CHAIN ACYL-COA THIOESTERASE FADM"/>
    <property type="match status" value="1"/>
</dbReference>
<evidence type="ECO:0000313" key="1">
    <source>
        <dbReference type="EMBL" id="RCW63263.1"/>
    </source>
</evidence>
<dbReference type="InterPro" id="IPR050563">
    <property type="entry name" value="4-hydroxybenzoyl-CoA_TE"/>
</dbReference>
<dbReference type="PANTHER" id="PTHR31793">
    <property type="entry name" value="4-HYDROXYBENZOYL-COA THIOESTERASE FAMILY MEMBER"/>
    <property type="match status" value="1"/>
</dbReference>
<reference evidence="1 2" key="1">
    <citation type="submission" date="2018-07" db="EMBL/GenBank/DDBJ databases">
        <title>Freshwater and sediment microbial communities from various areas in North America, analyzing microbe dynamics in response to fracking.</title>
        <authorList>
            <person name="Lamendella R."/>
        </authorList>
    </citation>
    <scope>NUCLEOTIDE SEQUENCE [LARGE SCALE GENOMIC DNA]</scope>
    <source>
        <strain evidence="1 2">105B</strain>
    </source>
</reference>
<organism evidence="1 2">
    <name type="scientific">Marinobacter nauticus</name>
    <name type="common">Marinobacter hydrocarbonoclasticus</name>
    <name type="synonym">Marinobacter aquaeolei</name>
    <dbReference type="NCBI Taxonomy" id="2743"/>
    <lineage>
        <taxon>Bacteria</taxon>
        <taxon>Pseudomonadati</taxon>
        <taxon>Pseudomonadota</taxon>
        <taxon>Gammaproteobacteria</taxon>
        <taxon>Pseudomonadales</taxon>
        <taxon>Marinobacteraceae</taxon>
        <taxon>Marinobacter</taxon>
    </lineage>
</organism>
<keyword evidence="1" id="KW-0378">Hydrolase</keyword>
<proteinExistence type="predicted"/>
<dbReference type="Pfam" id="PF13279">
    <property type="entry name" value="4HBT_2"/>
    <property type="match status" value="1"/>
</dbReference>
<dbReference type="Proteomes" id="UP000253647">
    <property type="component" value="Unassembled WGS sequence"/>
</dbReference>
<dbReference type="SUPFAM" id="SSF54637">
    <property type="entry name" value="Thioesterase/thiol ester dehydrase-isomerase"/>
    <property type="match status" value="1"/>
</dbReference>
<dbReference type="RefSeq" id="WP_114435301.1">
    <property type="nucleotide sequence ID" value="NZ_QPJI01000019.1"/>
</dbReference>
<dbReference type="EMBL" id="QPJI01000019">
    <property type="protein sequence ID" value="RCW63263.1"/>
    <property type="molecule type" value="Genomic_DNA"/>
</dbReference>
<dbReference type="GO" id="GO:0047617">
    <property type="term" value="F:fatty acyl-CoA hydrolase activity"/>
    <property type="evidence" value="ECO:0007669"/>
    <property type="project" value="TreeGrafter"/>
</dbReference>